<evidence type="ECO:0000313" key="7">
    <source>
        <dbReference type="Proteomes" id="UP000749559"/>
    </source>
</evidence>
<keyword evidence="2" id="KW-0732">Signal</keyword>
<evidence type="ECO:0000256" key="1">
    <source>
        <dbReference type="ARBA" id="ARBA00022669"/>
    </source>
</evidence>
<dbReference type="EMBL" id="CAIIXF020000012">
    <property type="protein sequence ID" value="CAH1801656.1"/>
    <property type="molecule type" value="Genomic_DNA"/>
</dbReference>
<dbReference type="InterPro" id="IPR051940">
    <property type="entry name" value="Chitin_bind-dev_reg"/>
</dbReference>
<dbReference type="InterPro" id="IPR002557">
    <property type="entry name" value="Chitin-bd_dom"/>
</dbReference>
<dbReference type="Pfam" id="PF01607">
    <property type="entry name" value="CBM_14"/>
    <property type="match status" value="3"/>
</dbReference>
<keyword evidence="7" id="KW-1185">Reference proteome</keyword>
<keyword evidence="3" id="KW-0677">Repeat</keyword>
<name>A0A8J1XN88_OWEFU</name>
<dbReference type="PANTHER" id="PTHR23301">
    <property type="entry name" value="CHITIN BINDING PERITROPHIN-A"/>
    <property type="match status" value="1"/>
</dbReference>
<sequence>NITQQRAEHFWKLKMRTFIAFISVIFCLLKLTNAQVTNCTGSEDRLIEFGCRAFTGCRNETFVNVECEPGYVVDVERLLCDLPENVPAPCGGNRNCTGLPDGTYPDYFNNCTSYYTCQGGESRGTTICPGDLVFDDFRNICDRVENVCEPCGTLSPENCIPTPPFTGSTVTTDEVSTEPPIIRNCTGRPDGYYPDLEEGCRTLYTCRDQVMSGYYECPDGLVFDPEDNICDWPYGTCPPCGDGSRKNPGYCKNCTGLPNGKYPDLDGSCSGSFTCGFGVMTKRTICPQGEVYDPERGACTAEVEDVCPPCYNGSGSPPARCPTEAPAVQEPGV</sequence>
<proteinExistence type="predicted"/>
<dbReference type="PROSITE" id="PS50940">
    <property type="entry name" value="CHIT_BIND_II"/>
    <property type="match status" value="4"/>
</dbReference>
<reference evidence="6" key="1">
    <citation type="submission" date="2022-03" db="EMBL/GenBank/DDBJ databases">
        <authorList>
            <person name="Martin C."/>
        </authorList>
    </citation>
    <scope>NUCLEOTIDE SEQUENCE</scope>
</reference>
<keyword evidence="4" id="KW-1015">Disulfide bond</keyword>
<protein>
    <submittedName>
        <fullName evidence="6">Uncharacterized protein</fullName>
    </submittedName>
</protein>
<dbReference type="SUPFAM" id="SSF57625">
    <property type="entry name" value="Invertebrate chitin-binding proteins"/>
    <property type="match status" value="3"/>
</dbReference>
<dbReference type="PANTHER" id="PTHR23301:SF0">
    <property type="entry name" value="CHITIN-BINDING TYPE-2 DOMAIN-CONTAINING PROTEIN-RELATED"/>
    <property type="match status" value="1"/>
</dbReference>
<accession>A0A8J1XN88</accession>
<evidence type="ECO:0000313" key="6">
    <source>
        <dbReference type="EMBL" id="CAH1801656.1"/>
    </source>
</evidence>
<dbReference type="GO" id="GO:0008061">
    <property type="term" value="F:chitin binding"/>
    <property type="evidence" value="ECO:0007669"/>
    <property type="project" value="UniProtKB-KW"/>
</dbReference>
<evidence type="ECO:0000256" key="4">
    <source>
        <dbReference type="ARBA" id="ARBA00023157"/>
    </source>
</evidence>
<dbReference type="InterPro" id="IPR036508">
    <property type="entry name" value="Chitin-bd_dom_sf"/>
</dbReference>
<gene>
    <name evidence="6" type="ORF">OFUS_LOCUS25427</name>
</gene>
<dbReference type="SMART" id="SM00494">
    <property type="entry name" value="ChtBD2"/>
    <property type="match status" value="4"/>
</dbReference>
<dbReference type="OrthoDB" id="6020543at2759"/>
<dbReference type="Gene3D" id="2.170.140.10">
    <property type="entry name" value="Chitin binding domain"/>
    <property type="match status" value="2"/>
</dbReference>
<comment type="caution">
    <text evidence="6">The sequence shown here is derived from an EMBL/GenBank/DDBJ whole genome shotgun (WGS) entry which is preliminary data.</text>
</comment>
<evidence type="ECO:0000256" key="5">
    <source>
        <dbReference type="ARBA" id="ARBA00023180"/>
    </source>
</evidence>
<dbReference type="GO" id="GO:0005576">
    <property type="term" value="C:extracellular region"/>
    <property type="evidence" value="ECO:0007669"/>
    <property type="project" value="InterPro"/>
</dbReference>
<evidence type="ECO:0000256" key="2">
    <source>
        <dbReference type="ARBA" id="ARBA00022729"/>
    </source>
</evidence>
<evidence type="ECO:0000256" key="3">
    <source>
        <dbReference type="ARBA" id="ARBA00022737"/>
    </source>
</evidence>
<dbReference type="AlphaFoldDB" id="A0A8J1XN88"/>
<keyword evidence="1" id="KW-0147">Chitin-binding</keyword>
<feature type="non-terminal residue" evidence="6">
    <location>
        <position position="333"/>
    </location>
</feature>
<keyword evidence="5" id="KW-0325">Glycoprotein</keyword>
<organism evidence="6 7">
    <name type="scientific">Owenia fusiformis</name>
    <name type="common">Polychaete worm</name>
    <dbReference type="NCBI Taxonomy" id="6347"/>
    <lineage>
        <taxon>Eukaryota</taxon>
        <taxon>Metazoa</taxon>
        <taxon>Spiralia</taxon>
        <taxon>Lophotrochozoa</taxon>
        <taxon>Annelida</taxon>
        <taxon>Polychaeta</taxon>
        <taxon>Sedentaria</taxon>
        <taxon>Canalipalpata</taxon>
        <taxon>Sabellida</taxon>
        <taxon>Oweniida</taxon>
        <taxon>Oweniidae</taxon>
        <taxon>Owenia</taxon>
    </lineage>
</organism>
<dbReference type="Proteomes" id="UP000749559">
    <property type="component" value="Unassembled WGS sequence"/>
</dbReference>